<dbReference type="AlphaFoldDB" id="A0A7T4TCA2"/>
<keyword evidence="3" id="KW-0614">Plasmid</keyword>
<reference evidence="3 4" key="1">
    <citation type="submission" date="2020-12" db="EMBL/GenBank/DDBJ databases">
        <title>FDA dAtabase for Regulatory Grade micrObial Sequences (FDA-ARGOS): Supporting development and validation of Infectious Disease Dx tests.</title>
        <authorList>
            <person name="Nelson B."/>
            <person name="Plummer A."/>
            <person name="Tallon L."/>
            <person name="Sadzewicz L."/>
            <person name="Zhao X."/>
            <person name="Boylan J."/>
            <person name="Ott S."/>
            <person name="Bowen H."/>
            <person name="Vavikolanu K."/>
            <person name="Mehta A."/>
            <person name="Aluvathingal J."/>
            <person name="Nadendla S."/>
            <person name="Myers T."/>
            <person name="Yan Y."/>
            <person name="Sichtig H."/>
        </authorList>
    </citation>
    <scope>NUCLEOTIDE SEQUENCE [LARGE SCALE GENOMIC DNA]</scope>
    <source>
        <strain evidence="3 4">FDAARGOS_1049</strain>
        <plasmid evidence="3 4">unnamed</plasmid>
    </source>
</reference>
<dbReference type="PANTHER" id="PTHR37938:SF1">
    <property type="entry name" value="BLL0215 PROTEIN"/>
    <property type="match status" value="1"/>
</dbReference>
<keyword evidence="1" id="KW-0812">Transmembrane</keyword>
<sequence>MREPRALVSSRWDRGRIAFNGSPVWMVNLPLMLRCLASSLLLSAAAIDAASRGWSLIWPVCVVMLAYPLLLLLYRVWETELTHIVIDDARLTWHGGILTRRVASVELYRIENVEARSDWWERIFGFGTLVIESSDVNRPLWVLRGLPEVERLRDALTEYVVAVHNTMGIGKFNVGRV</sequence>
<feature type="domain" description="YdbS-like PH" evidence="2">
    <location>
        <begin position="82"/>
        <end position="155"/>
    </location>
</feature>
<evidence type="ECO:0000256" key="1">
    <source>
        <dbReference type="SAM" id="Phobius"/>
    </source>
</evidence>
<dbReference type="RefSeq" id="WP_042329697.1">
    <property type="nucleotide sequence ID" value="NZ_CP066077.1"/>
</dbReference>
<gene>
    <name evidence="3" type="ORF">I6I06_28925</name>
</gene>
<accession>A0A7T4TCA2</accession>
<dbReference type="Proteomes" id="UP000595610">
    <property type="component" value="Plasmid unnamed"/>
</dbReference>
<dbReference type="Pfam" id="PF03703">
    <property type="entry name" value="bPH_2"/>
    <property type="match status" value="1"/>
</dbReference>
<feature type="transmembrane region" description="Helical" evidence="1">
    <location>
        <begin position="56"/>
        <end position="74"/>
    </location>
</feature>
<evidence type="ECO:0000313" key="3">
    <source>
        <dbReference type="EMBL" id="QQC67845.1"/>
    </source>
</evidence>
<organism evidence="3 4">
    <name type="scientific">Paraburkholderia ginsengisoli</name>
    <dbReference type="NCBI Taxonomy" id="311231"/>
    <lineage>
        <taxon>Bacteria</taxon>
        <taxon>Pseudomonadati</taxon>
        <taxon>Pseudomonadota</taxon>
        <taxon>Betaproteobacteria</taxon>
        <taxon>Burkholderiales</taxon>
        <taxon>Burkholderiaceae</taxon>
        <taxon>Paraburkholderia</taxon>
    </lineage>
</organism>
<keyword evidence="1" id="KW-0472">Membrane</keyword>
<dbReference type="EMBL" id="CP066077">
    <property type="protein sequence ID" value="QQC67845.1"/>
    <property type="molecule type" value="Genomic_DNA"/>
</dbReference>
<dbReference type="PANTHER" id="PTHR37938">
    <property type="entry name" value="BLL0215 PROTEIN"/>
    <property type="match status" value="1"/>
</dbReference>
<evidence type="ECO:0000259" key="2">
    <source>
        <dbReference type="Pfam" id="PF03703"/>
    </source>
</evidence>
<evidence type="ECO:0000313" key="4">
    <source>
        <dbReference type="Proteomes" id="UP000595610"/>
    </source>
</evidence>
<keyword evidence="4" id="KW-1185">Reference proteome</keyword>
<keyword evidence="1" id="KW-1133">Transmembrane helix</keyword>
<protein>
    <submittedName>
        <fullName evidence="3">PH domain-containing protein</fullName>
    </submittedName>
</protein>
<proteinExistence type="predicted"/>
<geneLocation type="plasmid" evidence="3 4">
    <name>unnamed</name>
</geneLocation>
<dbReference type="InterPro" id="IPR005182">
    <property type="entry name" value="YdbS-like_PH"/>
</dbReference>
<name>A0A7T4TCA2_9BURK</name>
<dbReference type="KEGG" id="pgis:I6I06_28925"/>